<name>A0A8T2UPX0_CERRI</name>
<dbReference type="AlphaFoldDB" id="A0A8T2UPX0"/>
<evidence type="ECO:0000256" key="1">
    <source>
        <dbReference type="SAM" id="Phobius"/>
    </source>
</evidence>
<proteinExistence type="predicted"/>
<keyword evidence="1" id="KW-0812">Transmembrane</keyword>
<accession>A0A8T2UPX0</accession>
<sequence>MAFLLCSFSYIMVAMNFCFSLMILEGQVSKEWSRHQASRLYDEGFEGGFVTDMWNLSEGGPNFI</sequence>
<evidence type="ECO:0000313" key="3">
    <source>
        <dbReference type="Proteomes" id="UP000825935"/>
    </source>
</evidence>
<evidence type="ECO:0000313" key="2">
    <source>
        <dbReference type="EMBL" id="KAH7437432.1"/>
    </source>
</evidence>
<dbReference type="EMBL" id="CM035410">
    <property type="protein sequence ID" value="KAH7437432.1"/>
    <property type="molecule type" value="Genomic_DNA"/>
</dbReference>
<keyword evidence="3" id="KW-1185">Reference proteome</keyword>
<feature type="transmembrane region" description="Helical" evidence="1">
    <location>
        <begin position="6"/>
        <end position="24"/>
    </location>
</feature>
<organism evidence="2 3">
    <name type="scientific">Ceratopteris richardii</name>
    <name type="common">Triangle waterfern</name>
    <dbReference type="NCBI Taxonomy" id="49495"/>
    <lineage>
        <taxon>Eukaryota</taxon>
        <taxon>Viridiplantae</taxon>
        <taxon>Streptophyta</taxon>
        <taxon>Embryophyta</taxon>
        <taxon>Tracheophyta</taxon>
        <taxon>Polypodiopsida</taxon>
        <taxon>Polypodiidae</taxon>
        <taxon>Polypodiales</taxon>
        <taxon>Pteridineae</taxon>
        <taxon>Pteridaceae</taxon>
        <taxon>Parkerioideae</taxon>
        <taxon>Ceratopteris</taxon>
    </lineage>
</organism>
<keyword evidence="1" id="KW-0472">Membrane</keyword>
<reference evidence="2" key="1">
    <citation type="submission" date="2021-08" db="EMBL/GenBank/DDBJ databases">
        <title>WGS assembly of Ceratopteris richardii.</title>
        <authorList>
            <person name="Marchant D.B."/>
            <person name="Chen G."/>
            <person name="Jenkins J."/>
            <person name="Shu S."/>
            <person name="Leebens-Mack J."/>
            <person name="Grimwood J."/>
            <person name="Schmutz J."/>
            <person name="Soltis P."/>
            <person name="Soltis D."/>
            <person name="Chen Z.-H."/>
        </authorList>
    </citation>
    <scope>NUCLEOTIDE SEQUENCE</scope>
    <source>
        <strain evidence="2">Whitten #5841</strain>
        <tissue evidence="2">Leaf</tissue>
    </source>
</reference>
<gene>
    <name evidence="2" type="ORF">KP509_05G071600</name>
</gene>
<protein>
    <submittedName>
        <fullName evidence="2">Uncharacterized protein</fullName>
    </submittedName>
</protein>
<comment type="caution">
    <text evidence="2">The sequence shown here is derived from an EMBL/GenBank/DDBJ whole genome shotgun (WGS) entry which is preliminary data.</text>
</comment>
<dbReference type="Proteomes" id="UP000825935">
    <property type="component" value="Chromosome 5"/>
</dbReference>
<keyword evidence="1" id="KW-1133">Transmembrane helix</keyword>